<reference evidence="1 2" key="1">
    <citation type="submission" date="2014-03" db="EMBL/GenBank/DDBJ databases">
        <title>Draft genome of the hookworm Oesophagostomum dentatum.</title>
        <authorList>
            <person name="Mitreva M."/>
        </authorList>
    </citation>
    <scope>NUCLEOTIDE SEQUENCE [LARGE SCALE GENOMIC DNA]</scope>
    <source>
        <strain evidence="1 2">OD-Hann</strain>
    </source>
</reference>
<dbReference type="AlphaFoldDB" id="A0A0B1TDK5"/>
<name>A0A0B1TDK5_OESDE</name>
<organism evidence="1 2">
    <name type="scientific">Oesophagostomum dentatum</name>
    <name type="common">Nodular worm</name>
    <dbReference type="NCBI Taxonomy" id="61180"/>
    <lineage>
        <taxon>Eukaryota</taxon>
        <taxon>Metazoa</taxon>
        <taxon>Ecdysozoa</taxon>
        <taxon>Nematoda</taxon>
        <taxon>Chromadorea</taxon>
        <taxon>Rhabditida</taxon>
        <taxon>Rhabditina</taxon>
        <taxon>Rhabditomorpha</taxon>
        <taxon>Strongyloidea</taxon>
        <taxon>Strongylidae</taxon>
        <taxon>Oesophagostomum</taxon>
    </lineage>
</organism>
<protein>
    <submittedName>
        <fullName evidence="1">Uncharacterized protein</fullName>
    </submittedName>
</protein>
<evidence type="ECO:0000313" key="2">
    <source>
        <dbReference type="Proteomes" id="UP000053660"/>
    </source>
</evidence>
<gene>
    <name evidence="1" type="ORF">OESDEN_06637</name>
</gene>
<accession>A0A0B1TDK5</accession>
<dbReference type="OrthoDB" id="5852932at2759"/>
<keyword evidence="2" id="KW-1185">Reference proteome</keyword>
<sequence length="93" mass="10388">LESRACSSSVLTCHEFWSATSAVRWQNYSTLHIPDVIKEETSKSTWSGDDEISIEFVLRELAQRVASNSGGPVHMLRSLVDQVLTEKGIKHEA</sequence>
<dbReference type="EMBL" id="KN550766">
    <property type="protein sequence ID" value="KHJ93455.1"/>
    <property type="molecule type" value="Genomic_DNA"/>
</dbReference>
<dbReference type="Proteomes" id="UP000053660">
    <property type="component" value="Unassembled WGS sequence"/>
</dbReference>
<proteinExistence type="predicted"/>
<evidence type="ECO:0000313" key="1">
    <source>
        <dbReference type="EMBL" id="KHJ93455.1"/>
    </source>
</evidence>
<feature type="non-terminal residue" evidence="1">
    <location>
        <position position="1"/>
    </location>
</feature>